<sequence length="72" mass="8041">MSLRNDIALFEYAYLVSEESGITPIPHEVEAISPLAFRYLKEMALGSGQDNRLFRLCKKLGAEALQVKIMPG</sequence>
<protein>
    <submittedName>
        <fullName evidence="1">Uncharacterized protein</fullName>
    </submittedName>
</protein>
<evidence type="ECO:0000313" key="1">
    <source>
        <dbReference type="EMBL" id="VXA82454.1"/>
    </source>
</evidence>
<dbReference type="RefSeq" id="WP_201298815.1">
    <property type="nucleotide sequence ID" value="NZ_JAAKUO010000021.1"/>
</dbReference>
<name>A0A653KUI8_AERVE</name>
<reference evidence="1 2" key="1">
    <citation type="submission" date="2019-10" db="EMBL/GenBank/DDBJ databases">
        <authorList>
            <person name="Karimi E."/>
        </authorList>
    </citation>
    <scope>NUCLEOTIDE SEQUENCE [LARGE SCALE GENOMIC DNA]</scope>
    <source>
        <strain evidence="1">Aeromonas sp. 8C</strain>
    </source>
</reference>
<accession>A0A653KUI8</accession>
<dbReference type="AlphaFoldDB" id="A0A653KUI8"/>
<evidence type="ECO:0000313" key="2">
    <source>
        <dbReference type="Proteomes" id="UP000439123"/>
    </source>
</evidence>
<dbReference type="Proteomes" id="UP000439123">
    <property type="component" value="Unassembled WGS sequence"/>
</dbReference>
<organism evidence="1 2">
    <name type="scientific">Aeromonas veronii</name>
    <dbReference type="NCBI Taxonomy" id="654"/>
    <lineage>
        <taxon>Bacteria</taxon>
        <taxon>Pseudomonadati</taxon>
        <taxon>Pseudomonadota</taxon>
        <taxon>Gammaproteobacteria</taxon>
        <taxon>Aeromonadales</taxon>
        <taxon>Aeromonadaceae</taxon>
        <taxon>Aeromonas</taxon>
    </lineage>
</organism>
<dbReference type="EMBL" id="CABWLC010000006">
    <property type="protein sequence ID" value="VXA82454.1"/>
    <property type="molecule type" value="Genomic_DNA"/>
</dbReference>
<gene>
    <name evidence="1" type="ORF">AERO8C_140002</name>
</gene>
<proteinExistence type="predicted"/>